<feature type="region of interest" description="Disordered" evidence="1">
    <location>
        <begin position="69"/>
        <end position="149"/>
    </location>
</feature>
<dbReference type="Proteomes" id="UP001231189">
    <property type="component" value="Unassembled WGS sequence"/>
</dbReference>
<sequence length="403" mass="45760">MTRARAKAIHDKVNSLLTTLDLGTPLDGMLPHAETLCVIRYVEHHDPGEDDTPWSREGEEQLVEKMYMELDPKSPEERKEEKMSGQSRIRSGLLTGPPGPQPASQPVPSGRHPGAPEPRPVAARSRARSRTGLPGPRSGDEPRDGEVLRNTERLVTQHNLWAQRQEFKEQLTLFETRIDEQYEEVAHNFGQVNQDMNLLCEATDNLHHQVTANDANMERRMDSLERAITNLGRRHRHALLPHRHQPRRTMTTLMIAIRPQAPTQGMEIIIDLVDRMLVKMTLAQTQGAESSIAMLVLMNVLNKNKLFTKIVIKRLAMPTMGMTTNVLHNMEPTPHRQAHVDAQDQGHQDPPRRDLRNHPRHDQRGRDNNNMIKMRGPSLGNANNLVKIRNNIINVSQVVNTGF</sequence>
<comment type="caution">
    <text evidence="2">The sequence shown here is derived from an EMBL/GenBank/DDBJ whole genome shotgun (WGS) entry which is preliminary data.</text>
</comment>
<feature type="compositionally biased region" description="Basic and acidic residues" evidence="1">
    <location>
        <begin position="138"/>
        <end position="149"/>
    </location>
</feature>
<gene>
    <name evidence="2" type="ORF">QYE76_066706</name>
</gene>
<keyword evidence="3" id="KW-1185">Reference proteome</keyword>
<evidence type="ECO:0000313" key="2">
    <source>
        <dbReference type="EMBL" id="KAK1648901.1"/>
    </source>
</evidence>
<evidence type="ECO:0000313" key="3">
    <source>
        <dbReference type="Proteomes" id="UP001231189"/>
    </source>
</evidence>
<feature type="compositionally biased region" description="Basic and acidic residues" evidence="1">
    <location>
        <begin position="69"/>
        <end position="83"/>
    </location>
</feature>
<evidence type="ECO:0000256" key="1">
    <source>
        <dbReference type="SAM" id="MobiDB-lite"/>
    </source>
</evidence>
<feature type="region of interest" description="Disordered" evidence="1">
    <location>
        <begin position="336"/>
        <end position="378"/>
    </location>
</feature>
<dbReference type="EMBL" id="JAUUTY010000004">
    <property type="protein sequence ID" value="KAK1648901.1"/>
    <property type="molecule type" value="Genomic_DNA"/>
</dbReference>
<reference evidence="2" key="1">
    <citation type="submission" date="2023-07" db="EMBL/GenBank/DDBJ databases">
        <title>A chromosome-level genome assembly of Lolium multiflorum.</title>
        <authorList>
            <person name="Chen Y."/>
            <person name="Copetti D."/>
            <person name="Kolliker R."/>
            <person name="Studer B."/>
        </authorList>
    </citation>
    <scope>NUCLEOTIDE SEQUENCE</scope>
    <source>
        <strain evidence="2">02402/16</strain>
        <tissue evidence="2">Leaf</tissue>
    </source>
</reference>
<proteinExistence type="predicted"/>
<feature type="compositionally biased region" description="Basic and acidic residues" evidence="1">
    <location>
        <begin position="338"/>
        <end position="367"/>
    </location>
</feature>
<name>A0AAD8WA19_LOLMU</name>
<protein>
    <submittedName>
        <fullName evidence="2">Uncharacterized protein</fullName>
    </submittedName>
</protein>
<accession>A0AAD8WA19</accession>
<organism evidence="2 3">
    <name type="scientific">Lolium multiflorum</name>
    <name type="common">Italian ryegrass</name>
    <name type="synonym">Lolium perenne subsp. multiflorum</name>
    <dbReference type="NCBI Taxonomy" id="4521"/>
    <lineage>
        <taxon>Eukaryota</taxon>
        <taxon>Viridiplantae</taxon>
        <taxon>Streptophyta</taxon>
        <taxon>Embryophyta</taxon>
        <taxon>Tracheophyta</taxon>
        <taxon>Spermatophyta</taxon>
        <taxon>Magnoliopsida</taxon>
        <taxon>Liliopsida</taxon>
        <taxon>Poales</taxon>
        <taxon>Poaceae</taxon>
        <taxon>BOP clade</taxon>
        <taxon>Pooideae</taxon>
        <taxon>Poodae</taxon>
        <taxon>Poeae</taxon>
        <taxon>Poeae Chloroplast Group 2 (Poeae type)</taxon>
        <taxon>Loliodinae</taxon>
        <taxon>Loliinae</taxon>
        <taxon>Lolium</taxon>
    </lineage>
</organism>
<dbReference type="AlphaFoldDB" id="A0AAD8WA19"/>